<feature type="chain" id="PRO_5041358456" description="Mid2 domain-containing protein" evidence="3">
    <location>
        <begin position="34"/>
        <end position="417"/>
    </location>
</feature>
<keyword evidence="5" id="KW-1185">Reference proteome</keyword>
<dbReference type="EMBL" id="JANBVN010000098">
    <property type="protein sequence ID" value="KAJ9144464.1"/>
    <property type="molecule type" value="Genomic_DNA"/>
</dbReference>
<proteinExistence type="predicted"/>
<keyword evidence="3" id="KW-0732">Signal</keyword>
<name>A0AA38VT74_9PEZI</name>
<evidence type="ECO:0000313" key="5">
    <source>
        <dbReference type="Proteomes" id="UP001174691"/>
    </source>
</evidence>
<protein>
    <recommendedName>
        <fullName evidence="6">Mid2 domain-containing protein</fullName>
    </recommendedName>
</protein>
<comment type="caution">
    <text evidence="4">The sequence shown here is derived from an EMBL/GenBank/DDBJ whole genome shotgun (WGS) entry which is preliminary data.</text>
</comment>
<dbReference type="AlphaFoldDB" id="A0AA38VT74"/>
<accession>A0AA38VT74</accession>
<evidence type="ECO:0000313" key="4">
    <source>
        <dbReference type="EMBL" id="KAJ9144464.1"/>
    </source>
</evidence>
<feature type="compositionally biased region" description="Basic and acidic residues" evidence="1">
    <location>
        <begin position="285"/>
        <end position="294"/>
    </location>
</feature>
<feature type="compositionally biased region" description="Basic residues" evidence="1">
    <location>
        <begin position="401"/>
        <end position="411"/>
    </location>
</feature>
<gene>
    <name evidence="4" type="ORF">NKR19_g6401</name>
</gene>
<feature type="transmembrane region" description="Helical" evidence="2">
    <location>
        <begin position="337"/>
        <end position="356"/>
    </location>
</feature>
<evidence type="ECO:0008006" key="6">
    <source>
        <dbReference type="Google" id="ProtNLM"/>
    </source>
</evidence>
<feature type="region of interest" description="Disordered" evidence="1">
    <location>
        <begin position="360"/>
        <end position="417"/>
    </location>
</feature>
<feature type="signal peptide" evidence="3">
    <location>
        <begin position="1"/>
        <end position="33"/>
    </location>
</feature>
<keyword evidence="2" id="KW-0812">Transmembrane</keyword>
<evidence type="ECO:0000256" key="3">
    <source>
        <dbReference type="SAM" id="SignalP"/>
    </source>
</evidence>
<feature type="compositionally biased region" description="Low complexity" evidence="1">
    <location>
        <begin position="372"/>
        <end position="392"/>
    </location>
</feature>
<dbReference type="Proteomes" id="UP001174691">
    <property type="component" value="Unassembled WGS sequence"/>
</dbReference>
<keyword evidence="2" id="KW-1133">Transmembrane helix</keyword>
<reference evidence="4" key="1">
    <citation type="submission" date="2022-07" db="EMBL/GenBank/DDBJ databases">
        <title>Fungi with potential for degradation of polypropylene.</title>
        <authorList>
            <person name="Gostincar C."/>
        </authorList>
    </citation>
    <scope>NUCLEOTIDE SEQUENCE</scope>
    <source>
        <strain evidence="4">EXF-13287</strain>
    </source>
</reference>
<feature type="region of interest" description="Disordered" evidence="1">
    <location>
        <begin position="281"/>
        <end position="335"/>
    </location>
</feature>
<feature type="transmembrane region" description="Helical" evidence="2">
    <location>
        <begin position="238"/>
        <end position="262"/>
    </location>
</feature>
<evidence type="ECO:0000256" key="2">
    <source>
        <dbReference type="SAM" id="Phobius"/>
    </source>
</evidence>
<organism evidence="4 5">
    <name type="scientific">Coniochaeta hoffmannii</name>
    <dbReference type="NCBI Taxonomy" id="91930"/>
    <lineage>
        <taxon>Eukaryota</taxon>
        <taxon>Fungi</taxon>
        <taxon>Dikarya</taxon>
        <taxon>Ascomycota</taxon>
        <taxon>Pezizomycotina</taxon>
        <taxon>Sordariomycetes</taxon>
        <taxon>Sordariomycetidae</taxon>
        <taxon>Coniochaetales</taxon>
        <taxon>Coniochaetaceae</taxon>
        <taxon>Coniochaeta</taxon>
    </lineage>
</organism>
<keyword evidence="2" id="KW-0472">Membrane</keyword>
<sequence length="417" mass="43136">MRQRQHHHRPRPTTLSALLLLGASSLFTTPTSAVPYPKDDLHAYGFGYLQPRQCAQYCGYQNQYCCTAGSTCMTQAGIALCANGAAGGGGGWALYTTTWTVTETFTSTISSQWAPATTAVGGGGGDCIPVPGSGQIACGGICCASDQYCAWKGQCYPNGISGGGGGGGGGGGAPITTTIITGGQTITTAYSAPYRVTSDMTITQTTSSGTGVIVSQTSTSTGNGTVTGGTAGHLSAGAIAGIVIGTLAGVALLLLICACFLVRGLWHGLLALLGVGGGNKKRRRTETIEEERYSRHGHSRPASVHSRRDTHTGWFGGGGGGRPSNVSGRKEKKKSSGLGWLGLGAAAGTLLLLLGLRKDKKRQNRPVKTRSDVSSSYWSDSYTASSPSSASTRRTRESRHSRATRTTRHSRPPSVRP</sequence>
<evidence type="ECO:0000256" key="1">
    <source>
        <dbReference type="SAM" id="MobiDB-lite"/>
    </source>
</evidence>